<dbReference type="CDD" id="cd00586">
    <property type="entry name" value="4HBT"/>
    <property type="match status" value="1"/>
</dbReference>
<dbReference type="GO" id="GO:0047617">
    <property type="term" value="F:fatty acyl-CoA hydrolase activity"/>
    <property type="evidence" value="ECO:0007669"/>
    <property type="project" value="TreeGrafter"/>
</dbReference>
<dbReference type="PANTHER" id="PTHR31793:SF37">
    <property type="entry name" value="ACYL-COA THIOESTER HYDROLASE YBGC"/>
    <property type="match status" value="1"/>
</dbReference>
<dbReference type="AlphaFoldDB" id="A0A1E5QFV4"/>
<proteinExistence type="predicted"/>
<dbReference type="Pfam" id="PF13279">
    <property type="entry name" value="4HBT_2"/>
    <property type="match status" value="1"/>
</dbReference>
<dbReference type="Gene3D" id="3.10.129.10">
    <property type="entry name" value="Hotdog Thioesterase"/>
    <property type="match status" value="1"/>
</dbReference>
<organism evidence="2">
    <name type="scientific">Desertifilum tharense IPPAS B-1220</name>
    <dbReference type="NCBI Taxonomy" id="1781255"/>
    <lineage>
        <taxon>Bacteria</taxon>
        <taxon>Bacillati</taxon>
        <taxon>Cyanobacteriota</taxon>
        <taxon>Cyanophyceae</taxon>
        <taxon>Desertifilales</taxon>
        <taxon>Desertifilaceae</taxon>
        <taxon>Desertifilum</taxon>
    </lineage>
</organism>
<dbReference type="PANTHER" id="PTHR31793">
    <property type="entry name" value="4-HYDROXYBENZOYL-COA THIOESTERASE FAMILY MEMBER"/>
    <property type="match status" value="1"/>
</dbReference>
<dbReference type="EMBL" id="MJGC01000098">
    <property type="protein sequence ID" value="OEJ73213.1"/>
    <property type="molecule type" value="Genomic_DNA"/>
</dbReference>
<dbReference type="STRING" id="1781255.BH720_21025"/>
<dbReference type="InterPro" id="IPR029069">
    <property type="entry name" value="HotDog_dom_sf"/>
</dbReference>
<evidence type="ECO:0000256" key="1">
    <source>
        <dbReference type="ARBA" id="ARBA00022801"/>
    </source>
</evidence>
<keyword evidence="1 2" id="KW-0378">Hydrolase</keyword>
<gene>
    <name evidence="2" type="ORF">BH720_21025</name>
</gene>
<reference evidence="2" key="1">
    <citation type="submission" date="2016-09" db="EMBL/GenBank/DDBJ databases">
        <title>Draft genome of thermotolerant cyanobacterium Desertifilum sp. strain IPPAS B-1220.</title>
        <authorList>
            <person name="Sinetova M.A."/>
            <person name="Bolakhan K."/>
            <person name="Zayadan B.K."/>
            <person name="Mironov K.S."/>
            <person name="Ustinova V."/>
            <person name="Kupriyanova E.V."/>
            <person name="Sidorov R.A."/>
            <person name="Skrypnik A.N."/>
            <person name="Gogoleva N.E."/>
            <person name="Gogolev Y.V."/>
            <person name="Los D.A."/>
        </authorList>
    </citation>
    <scope>NUCLEOTIDE SEQUENCE [LARGE SCALE GENOMIC DNA]</scope>
    <source>
        <strain evidence="2">IPPAS B-1220</strain>
    </source>
</reference>
<name>A0A1E5QFV4_9CYAN</name>
<accession>A0A1E5QFV4</accession>
<protein>
    <submittedName>
        <fullName evidence="2">1,4-dihydroxy-2-naphthoyl-CoA hydrolase</fullName>
    </submittedName>
</protein>
<dbReference type="InterPro" id="IPR050563">
    <property type="entry name" value="4-hydroxybenzoyl-CoA_TE"/>
</dbReference>
<dbReference type="OrthoDB" id="9800856at2"/>
<dbReference type="SUPFAM" id="SSF54637">
    <property type="entry name" value="Thioesterase/thiol ester dehydrase-isomerase"/>
    <property type="match status" value="1"/>
</dbReference>
<evidence type="ECO:0000313" key="2">
    <source>
        <dbReference type="EMBL" id="OEJ73213.1"/>
    </source>
</evidence>
<sequence length="135" mass="15564">MPFEYDRTIRFAETDAAGVVYFAHVLSLCHEAYEASLIAAGFELKSFFQNSEQAFPIVHASVDFRRPIYCGDRAFISVAPQNSENSSEFNIYYEVFIKNKSVAVAQTRHVCIHPNQRSRQPLSHEILQWIKLYQV</sequence>
<comment type="caution">
    <text evidence="2">The sequence shown here is derived from an EMBL/GenBank/DDBJ whole genome shotgun (WGS) entry which is preliminary data.</text>
</comment>
<dbReference type="RefSeq" id="WP_069969182.1">
    <property type="nucleotide sequence ID" value="NZ_CM124774.1"/>
</dbReference>